<proteinExistence type="predicted"/>
<dbReference type="Proteomes" id="UP000623129">
    <property type="component" value="Unassembled WGS sequence"/>
</dbReference>
<accession>A0A833QT55</accession>
<evidence type="ECO:0000256" key="1">
    <source>
        <dbReference type="SAM" id="MobiDB-lite"/>
    </source>
</evidence>
<evidence type="ECO:0000313" key="4">
    <source>
        <dbReference type="Proteomes" id="UP000623129"/>
    </source>
</evidence>
<dbReference type="PANTHER" id="PTHR12604">
    <property type="entry name" value="KU AUTOANTIGEN DNA HELICASE"/>
    <property type="match status" value="1"/>
</dbReference>
<feature type="compositionally biased region" description="Basic and acidic residues" evidence="1">
    <location>
        <begin position="120"/>
        <end position="133"/>
    </location>
</feature>
<sequence length="133" mass="14706">MKLLIHTAPESVAPCATEEQIKKGSTLNKRIDLRDFSVCQFANPALQRHYGALQVFALGDDEMPVIKDEILPDEEGLSRPGVVKAIEEFKTAVYGENYNEEEEEKAAHGAQADGARKRKAIAEKAAEESKSYD</sequence>
<keyword evidence="3" id="KW-0547">Nucleotide-binding</keyword>
<dbReference type="FunFam" id="1.10.1600.10:FF:000003">
    <property type="entry name" value="ATP-dependent DNA helicase 2 subunit KU70"/>
    <property type="match status" value="1"/>
</dbReference>
<dbReference type="GO" id="GO:0043564">
    <property type="term" value="C:Ku70:Ku80 complex"/>
    <property type="evidence" value="ECO:0007669"/>
    <property type="project" value="TreeGrafter"/>
</dbReference>
<dbReference type="GO" id="GO:0000723">
    <property type="term" value="P:telomere maintenance"/>
    <property type="evidence" value="ECO:0007669"/>
    <property type="project" value="TreeGrafter"/>
</dbReference>
<dbReference type="InterPro" id="IPR005160">
    <property type="entry name" value="Ku_C"/>
</dbReference>
<keyword evidence="3" id="KW-0347">Helicase</keyword>
<dbReference type="GO" id="GO:0042162">
    <property type="term" value="F:telomeric DNA binding"/>
    <property type="evidence" value="ECO:0007669"/>
    <property type="project" value="TreeGrafter"/>
</dbReference>
<keyword evidence="3" id="KW-0067">ATP-binding</keyword>
<dbReference type="Gene3D" id="1.10.1600.10">
    <property type="match status" value="1"/>
</dbReference>
<dbReference type="EMBL" id="SWLB01000020">
    <property type="protein sequence ID" value="KAF3325247.1"/>
    <property type="molecule type" value="Genomic_DNA"/>
</dbReference>
<dbReference type="GO" id="GO:0003678">
    <property type="term" value="F:DNA helicase activity"/>
    <property type="evidence" value="ECO:0007669"/>
    <property type="project" value="InterPro"/>
</dbReference>
<reference evidence="3" key="1">
    <citation type="submission" date="2020-01" db="EMBL/GenBank/DDBJ databases">
        <title>Genome sequence of Kobresia littledalei, the first chromosome-level genome in the family Cyperaceae.</title>
        <authorList>
            <person name="Qu G."/>
        </authorList>
    </citation>
    <scope>NUCLEOTIDE SEQUENCE</scope>
    <source>
        <strain evidence="3">C.B.Clarke</strain>
        <tissue evidence="3">Leaf</tissue>
    </source>
</reference>
<organism evidence="3 4">
    <name type="scientific">Carex littledalei</name>
    <dbReference type="NCBI Taxonomy" id="544730"/>
    <lineage>
        <taxon>Eukaryota</taxon>
        <taxon>Viridiplantae</taxon>
        <taxon>Streptophyta</taxon>
        <taxon>Embryophyta</taxon>
        <taxon>Tracheophyta</taxon>
        <taxon>Spermatophyta</taxon>
        <taxon>Magnoliopsida</taxon>
        <taxon>Liliopsida</taxon>
        <taxon>Poales</taxon>
        <taxon>Cyperaceae</taxon>
        <taxon>Cyperoideae</taxon>
        <taxon>Cariceae</taxon>
        <taxon>Carex</taxon>
        <taxon>Carex subgen. Euthyceras</taxon>
    </lineage>
</organism>
<keyword evidence="4" id="KW-1185">Reference proteome</keyword>
<dbReference type="InterPro" id="IPR016194">
    <property type="entry name" value="SPOC-like_C_dom_sf"/>
</dbReference>
<protein>
    <submittedName>
        <fullName evidence="3">ATP-dependent DNA helicase 2 subunit KU70</fullName>
    </submittedName>
</protein>
<dbReference type="Pfam" id="PF03730">
    <property type="entry name" value="Ku_C"/>
    <property type="match status" value="1"/>
</dbReference>
<dbReference type="GO" id="GO:0003690">
    <property type="term" value="F:double-stranded DNA binding"/>
    <property type="evidence" value="ECO:0007669"/>
    <property type="project" value="TreeGrafter"/>
</dbReference>
<comment type="caution">
    <text evidence="3">The sequence shown here is derived from an EMBL/GenBank/DDBJ whole genome shotgun (WGS) entry which is preliminary data.</text>
</comment>
<dbReference type="OrthoDB" id="1614899at2759"/>
<keyword evidence="3" id="KW-0378">Hydrolase</keyword>
<feature type="domain" description="Ku70/Ku80 C-terminal arm" evidence="2">
    <location>
        <begin position="35"/>
        <end position="117"/>
    </location>
</feature>
<dbReference type="GO" id="GO:0006303">
    <property type="term" value="P:double-strand break repair via nonhomologous end joining"/>
    <property type="evidence" value="ECO:0007669"/>
    <property type="project" value="InterPro"/>
</dbReference>
<feature type="region of interest" description="Disordered" evidence="1">
    <location>
        <begin position="100"/>
        <end position="133"/>
    </location>
</feature>
<evidence type="ECO:0000259" key="2">
    <source>
        <dbReference type="Pfam" id="PF03730"/>
    </source>
</evidence>
<dbReference type="AlphaFoldDB" id="A0A833QT55"/>
<gene>
    <name evidence="3" type="ORF">FCM35_KLT10318</name>
</gene>
<dbReference type="SUPFAM" id="SSF100939">
    <property type="entry name" value="SPOC domain-like"/>
    <property type="match status" value="1"/>
</dbReference>
<dbReference type="PANTHER" id="PTHR12604:SF2">
    <property type="entry name" value="X-RAY REPAIR CROSS-COMPLEMENTING PROTEIN 6"/>
    <property type="match status" value="1"/>
</dbReference>
<evidence type="ECO:0000313" key="3">
    <source>
        <dbReference type="EMBL" id="KAF3325247.1"/>
    </source>
</evidence>
<name>A0A833QT55_9POAL</name>